<reference evidence="3 4" key="1">
    <citation type="journal article" date="2019" name="Int. J. Syst. Evol. Microbiol.">
        <title>The Global Catalogue of Microorganisms (GCM) 10K type strain sequencing project: providing services to taxonomists for standard genome sequencing and annotation.</title>
        <authorList>
            <consortium name="The Broad Institute Genomics Platform"/>
            <consortium name="The Broad Institute Genome Sequencing Center for Infectious Disease"/>
            <person name="Wu L."/>
            <person name="Ma J."/>
        </authorList>
    </citation>
    <scope>NUCLEOTIDE SEQUENCE [LARGE SCALE GENOMIC DNA]</scope>
    <source>
        <strain evidence="3 4">JCM 19585</strain>
    </source>
</reference>
<evidence type="ECO:0000313" key="3">
    <source>
        <dbReference type="EMBL" id="GGL23541.1"/>
    </source>
</evidence>
<dbReference type="Pfam" id="PF00903">
    <property type="entry name" value="Glyoxalase"/>
    <property type="match status" value="2"/>
</dbReference>
<dbReference type="InterPro" id="IPR004360">
    <property type="entry name" value="Glyas_Fos-R_dOase_dom"/>
</dbReference>
<dbReference type="PANTHER" id="PTHR43279">
    <property type="entry name" value="CATECHOL-2,3-DIOXYGENASE"/>
    <property type="match status" value="1"/>
</dbReference>
<dbReference type="InterPro" id="IPR029068">
    <property type="entry name" value="Glyas_Bleomycin-R_OHBP_Dase"/>
</dbReference>
<dbReference type="GO" id="GO:0004462">
    <property type="term" value="F:lactoylglutathione lyase activity"/>
    <property type="evidence" value="ECO:0007669"/>
    <property type="project" value="InterPro"/>
</dbReference>
<proteinExistence type="predicted"/>
<dbReference type="Proteomes" id="UP000628840">
    <property type="component" value="Unassembled WGS sequence"/>
</dbReference>
<protein>
    <submittedName>
        <fullName evidence="3">Glyoxalase</fullName>
    </submittedName>
</protein>
<gene>
    <name evidence="3" type="ORF">GCM10009037_03870</name>
</gene>
<dbReference type="GO" id="GO:0046872">
    <property type="term" value="F:metal ion binding"/>
    <property type="evidence" value="ECO:0007669"/>
    <property type="project" value="UniProtKB-KW"/>
</dbReference>
<accession>A0A830EYU3</accession>
<dbReference type="AlphaFoldDB" id="A0A830EYU3"/>
<evidence type="ECO:0000259" key="2">
    <source>
        <dbReference type="PROSITE" id="PS51819"/>
    </source>
</evidence>
<organism evidence="3 4">
    <name type="scientific">Halarchaeum grantii</name>
    <dbReference type="NCBI Taxonomy" id="1193105"/>
    <lineage>
        <taxon>Archaea</taxon>
        <taxon>Methanobacteriati</taxon>
        <taxon>Methanobacteriota</taxon>
        <taxon>Stenosarchaea group</taxon>
        <taxon>Halobacteria</taxon>
        <taxon>Halobacteriales</taxon>
        <taxon>Halobacteriaceae</taxon>
    </lineage>
</organism>
<keyword evidence="1" id="KW-0479">Metal-binding</keyword>
<evidence type="ECO:0000313" key="4">
    <source>
        <dbReference type="Proteomes" id="UP000628840"/>
    </source>
</evidence>
<evidence type="ECO:0000256" key="1">
    <source>
        <dbReference type="ARBA" id="ARBA00022723"/>
    </source>
</evidence>
<dbReference type="OrthoDB" id="37941at2157"/>
<dbReference type="Gene3D" id="3.10.180.10">
    <property type="entry name" value="2,3-Dihydroxybiphenyl 1,2-Dioxygenase, domain 1"/>
    <property type="match status" value="2"/>
</dbReference>
<comment type="caution">
    <text evidence="3">The sequence shown here is derived from an EMBL/GenBank/DDBJ whole genome shotgun (WGS) entry which is preliminary data.</text>
</comment>
<dbReference type="SUPFAM" id="SSF54593">
    <property type="entry name" value="Glyoxalase/Bleomycin resistance protein/Dihydroxybiphenyl dioxygenase"/>
    <property type="match status" value="2"/>
</dbReference>
<feature type="domain" description="VOC" evidence="2">
    <location>
        <begin position="15"/>
        <end position="130"/>
    </location>
</feature>
<keyword evidence="4" id="KW-1185">Reference proteome</keyword>
<dbReference type="PROSITE" id="PS00934">
    <property type="entry name" value="GLYOXALASE_I_1"/>
    <property type="match status" value="1"/>
</dbReference>
<dbReference type="PANTHER" id="PTHR43279:SF1">
    <property type="entry name" value="CATECHOL-2,3-DIOXYGENASE"/>
    <property type="match status" value="1"/>
</dbReference>
<feature type="domain" description="VOC" evidence="2">
    <location>
        <begin position="172"/>
        <end position="284"/>
    </location>
</feature>
<dbReference type="EMBL" id="BMPF01000001">
    <property type="protein sequence ID" value="GGL23541.1"/>
    <property type="molecule type" value="Genomic_DNA"/>
</dbReference>
<dbReference type="RefSeq" id="WP_188877770.1">
    <property type="nucleotide sequence ID" value="NZ_BMPF01000001.1"/>
</dbReference>
<name>A0A830EYU3_9EURY</name>
<dbReference type="InterPro" id="IPR037523">
    <property type="entry name" value="VOC_core"/>
</dbReference>
<sequence length="292" mass="31215">MDSESEAYAAPAGMHVGRVALTVGSLDAVIPFYRDALGFAVERADRRARLRAGDRTRLVLVEDVDAPARPSEAAGLYHAAVRVPDRPALAAMLERIRESGHALSGASDHGVSEALYLRDPEGNGIEVYRDRPRAEWPRSPDGTPAMGTRPLDLSALAADAPDSRSGLSEGADVGHVHLEVRDLDASEAFYAGTLGLAVQERAERAVFAAAGGYHHHVACNTWQSRRAPADGTARGLRWVEFAYPDAASVVAARERLPAERVVERDDGVVEVTDPDGIRLRLSVDADGDAGRA</sequence>
<dbReference type="PROSITE" id="PS51819">
    <property type="entry name" value="VOC"/>
    <property type="match status" value="2"/>
</dbReference>
<dbReference type="CDD" id="cd16359">
    <property type="entry name" value="VOC_BsCatE_like_C"/>
    <property type="match status" value="1"/>
</dbReference>
<dbReference type="InterPro" id="IPR018146">
    <property type="entry name" value="Glyoxalase_1_CS"/>
</dbReference>